<dbReference type="AlphaFoldDB" id="A0AAN0RKJ1"/>
<dbReference type="Proteomes" id="UP000028680">
    <property type="component" value="Chromosome"/>
</dbReference>
<dbReference type="GO" id="GO:0005524">
    <property type="term" value="F:ATP binding"/>
    <property type="evidence" value="ECO:0007669"/>
    <property type="project" value="UniProtKB-KW"/>
</dbReference>
<protein>
    <submittedName>
        <fullName evidence="5">Phage helicase</fullName>
    </submittedName>
</protein>
<organism evidence="5 6">
    <name type="scientific">Planktomarina temperata RCA23</name>
    <dbReference type="NCBI Taxonomy" id="666509"/>
    <lineage>
        <taxon>Bacteria</taxon>
        <taxon>Pseudomonadati</taxon>
        <taxon>Pseudomonadota</taxon>
        <taxon>Alphaproteobacteria</taxon>
        <taxon>Rhodobacterales</taxon>
        <taxon>Paracoccaceae</taxon>
        <taxon>Planktomarina</taxon>
    </lineage>
</organism>
<dbReference type="PROSITE" id="PS51206">
    <property type="entry name" value="SF3_HELICASE_1"/>
    <property type="match status" value="1"/>
</dbReference>
<evidence type="ECO:0000313" key="5">
    <source>
        <dbReference type="EMBL" id="AII87842.1"/>
    </source>
</evidence>
<sequence>MYGASICGVGTRLKEPKAFILYGQSAANGKSTIQEVLRRILPHGVICSISPGDMDKEQYLAKLIGASANLSDELSNAAAISSDKFKAVITGDPVTAKIIYKEPVEFKPRAMHILSTNVLPSFKGGIDAGIERRLLVIPFSRTIRVEERISDFETKLMREQGDILISEAIREAAIVFKNGHYSMPASCQEATTQWMKEADTVRSWLEDGGLKRAVPIRVAKLFNEVYIYFRKDMDEVGIKYIPGLPKFNSKIREFITNDPSWEEVRHSDGKKIQRSNLVTRMTGNS</sequence>
<dbReference type="InterPro" id="IPR051620">
    <property type="entry name" value="ORF904-like_C"/>
</dbReference>
<accession>A0AAN0RKJ1</accession>
<evidence type="ECO:0000256" key="2">
    <source>
        <dbReference type="ARBA" id="ARBA00022801"/>
    </source>
</evidence>
<evidence type="ECO:0000313" key="6">
    <source>
        <dbReference type="Proteomes" id="UP000028680"/>
    </source>
</evidence>
<dbReference type="InterPro" id="IPR045455">
    <property type="entry name" value="NrS-1_pol-like_helicase"/>
</dbReference>
<dbReference type="GO" id="GO:0016787">
    <property type="term" value="F:hydrolase activity"/>
    <property type="evidence" value="ECO:0007669"/>
    <property type="project" value="UniProtKB-KW"/>
</dbReference>
<gene>
    <name evidence="5" type="ORF">RCA23_c23190</name>
</gene>
<dbReference type="GO" id="GO:0004386">
    <property type="term" value="F:helicase activity"/>
    <property type="evidence" value="ECO:0007669"/>
    <property type="project" value="UniProtKB-KW"/>
</dbReference>
<dbReference type="NCBIfam" id="TIGR01613">
    <property type="entry name" value="primase_Cterm"/>
    <property type="match status" value="1"/>
</dbReference>
<evidence type="ECO:0000256" key="3">
    <source>
        <dbReference type="ARBA" id="ARBA00022840"/>
    </source>
</evidence>
<keyword evidence="2" id="KW-0378">Hydrolase</keyword>
<keyword evidence="1" id="KW-0547">Nucleotide-binding</keyword>
<keyword evidence="6" id="KW-1185">Reference proteome</keyword>
<reference evidence="5 6" key="1">
    <citation type="journal article" date="2014" name="ISME J.">
        <title>Adaptation of an abundant Roseobacter RCA organism to pelagic systems revealed by genomic and transcriptomic analyses.</title>
        <authorList>
            <person name="Voget S."/>
            <person name="Wemheuer B."/>
            <person name="Brinkhoff T."/>
            <person name="Vollmers J."/>
            <person name="Dietrich S."/>
            <person name="Giebel H.A."/>
            <person name="Beardsley C."/>
            <person name="Sardemann C."/>
            <person name="Bakenhus I."/>
            <person name="Billerbeck S."/>
            <person name="Daniel R."/>
            <person name="Simon M."/>
        </authorList>
    </citation>
    <scope>NUCLEOTIDE SEQUENCE [LARGE SCALE GENOMIC DNA]</scope>
    <source>
        <strain evidence="5 6">RCA23</strain>
    </source>
</reference>
<dbReference type="InterPro" id="IPR006500">
    <property type="entry name" value="Helicase_put_C_phage/plasmid"/>
</dbReference>
<dbReference type="InterPro" id="IPR014015">
    <property type="entry name" value="Helicase_SF3_DNA-vir"/>
</dbReference>
<evidence type="ECO:0000259" key="4">
    <source>
        <dbReference type="PROSITE" id="PS51206"/>
    </source>
</evidence>
<dbReference type="PANTHER" id="PTHR35372:SF2">
    <property type="entry name" value="SF3 HELICASE DOMAIN-CONTAINING PROTEIN"/>
    <property type="match status" value="1"/>
</dbReference>
<feature type="domain" description="SF3 helicase" evidence="4">
    <location>
        <begin position="1"/>
        <end position="152"/>
    </location>
</feature>
<dbReference type="PANTHER" id="PTHR35372">
    <property type="entry name" value="ATP BINDING PROTEIN-RELATED"/>
    <property type="match status" value="1"/>
</dbReference>
<dbReference type="InterPro" id="IPR027417">
    <property type="entry name" value="P-loop_NTPase"/>
</dbReference>
<dbReference type="SUPFAM" id="SSF52540">
    <property type="entry name" value="P-loop containing nucleoside triphosphate hydrolases"/>
    <property type="match status" value="1"/>
</dbReference>
<evidence type="ECO:0000256" key="1">
    <source>
        <dbReference type="ARBA" id="ARBA00022741"/>
    </source>
</evidence>
<dbReference type="KEGG" id="ptp:RCA23_c23190"/>
<keyword evidence="5" id="KW-0347">Helicase</keyword>
<proteinExistence type="predicted"/>
<dbReference type="EMBL" id="CP003984">
    <property type="protein sequence ID" value="AII87842.1"/>
    <property type="molecule type" value="Genomic_DNA"/>
</dbReference>
<dbReference type="Gene3D" id="3.40.50.300">
    <property type="entry name" value="P-loop containing nucleotide triphosphate hydrolases"/>
    <property type="match status" value="1"/>
</dbReference>
<name>A0AAN0RKJ1_9RHOB</name>
<keyword evidence="3" id="KW-0067">ATP-binding</keyword>
<dbReference type="Pfam" id="PF19263">
    <property type="entry name" value="DUF5906"/>
    <property type="match status" value="1"/>
</dbReference>